<dbReference type="InterPro" id="IPR002826">
    <property type="entry name" value="MptE-like"/>
</dbReference>
<dbReference type="KEGG" id="tper:IWA51_04560"/>
<evidence type="ECO:0000313" key="2">
    <source>
        <dbReference type="EMBL" id="QQA01881.1"/>
    </source>
</evidence>
<dbReference type="Pfam" id="PF01973">
    <property type="entry name" value="MptE-like"/>
    <property type="match status" value="1"/>
</dbReference>
<evidence type="ECO:0000259" key="1">
    <source>
        <dbReference type="Pfam" id="PF01973"/>
    </source>
</evidence>
<dbReference type="AlphaFoldDB" id="A0A7T3REZ7"/>
<protein>
    <submittedName>
        <fullName evidence="2">DUF115 domain-containing protein</fullName>
    </submittedName>
</protein>
<feature type="domain" description="6-hydroxymethylpterin diphosphokinase MptE-like" evidence="1">
    <location>
        <begin position="183"/>
        <end position="355"/>
    </location>
</feature>
<proteinExistence type="predicted"/>
<dbReference type="RefSeq" id="WP_198443402.1">
    <property type="nucleotide sequence ID" value="NZ_CBCSHE010000002.1"/>
</dbReference>
<accession>A0A7T3REZ7</accession>
<name>A0A7T3REZ7_9SPIR</name>
<reference evidence="2 3" key="1">
    <citation type="submission" date="2020-11" db="EMBL/GenBank/DDBJ databases">
        <title>Treponema Peruensis nv. sp., first commensal Treponema isolated from human feces.</title>
        <authorList>
            <person name="Belkhou C."/>
            <person name="Raes J."/>
        </authorList>
    </citation>
    <scope>NUCLEOTIDE SEQUENCE [LARGE SCALE GENOMIC DNA]</scope>
    <source>
        <strain evidence="2 3">RCC2812</strain>
    </source>
</reference>
<organism evidence="2 3">
    <name type="scientific">Treponema peruense</name>
    <dbReference type="NCBI Taxonomy" id="2787628"/>
    <lineage>
        <taxon>Bacteria</taxon>
        <taxon>Pseudomonadati</taxon>
        <taxon>Spirochaetota</taxon>
        <taxon>Spirochaetia</taxon>
        <taxon>Spirochaetales</taxon>
        <taxon>Treponemataceae</taxon>
        <taxon>Treponema</taxon>
    </lineage>
</organism>
<sequence>MEEHKSSDKPGLVKCTGQGFSILNTIEYKGRFLYSKYNPLKPIYSLIDSINILSGTLVVICSPGLWYGMDELLKKLPADCKCICIEVDKSLYELSLKNKISIDYESDFFCLTGQKDYIILDEKIRALCSEGKIRRAVRIDFCSGTRLYEEKYIQLMFGITGIIEGYWKNRVTLVKMGKLFSRNIIRNLKKFSCGINLHEIEKTISKPILVCGAGESLDEFLLQKTFSPENYYIVAVDAAISALLKRKIIPDAAVGVESQFAIQKAYIGTAGKIPVLFADLNSRAEIPELTCAKTIWFCSESSDSLFLQRLKKTGLIKEMIPAMGSVGLVAVYIACKIRSDENIPIIVSGLDFCFSAGLTHAKGTPASTLRLSESNRFESAENYGAAFSYSAEKCSDKSGNQVYSTPALESYANQFKIHFSGEKNIFSFGTKGLDLNLQNLDEKTLSNLTKYFSDRKQSNTETDSVFIQKKANKKNTEKLYSEEIKNLQTIRDLLKNGNNSVCRIEGISLDEQLDSLLMQSDYLWRHFPDGNFFRHETGFLKRIRAEIPYFLKQFSIAQK</sequence>
<dbReference type="PANTHER" id="PTHR41786:SF1">
    <property type="entry name" value="6-HYDROXYMETHYLPTERIN DIPHOSPHOKINASE MPTE-LIKE DOMAIN-CONTAINING PROTEIN"/>
    <property type="match status" value="1"/>
</dbReference>
<keyword evidence="3" id="KW-1185">Reference proteome</keyword>
<dbReference type="Proteomes" id="UP000595224">
    <property type="component" value="Chromosome"/>
</dbReference>
<evidence type="ECO:0000313" key="3">
    <source>
        <dbReference type="Proteomes" id="UP000595224"/>
    </source>
</evidence>
<dbReference type="EMBL" id="CP064936">
    <property type="protein sequence ID" value="QQA01881.1"/>
    <property type="molecule type" value="Genomic_DNA"/>
</dbReference>
<dbReference type="PANTHER" id="PTHR41786">
    <property type="entry name" value="MOTILITY ACCESSORY FACTOR MAF"/>
    <property type="match status" value="1"/>
</dbReference>
<gene>
    <name evidence="2" type="ORF">IWA51_04560</name>
</gene>